<dbReference type="SUPFAM" id="SSF48508">
    <property type="entry name" value="Nuclear receptor ligand-binding domain"/>
    <property type="match status" value="1"/>
</dbReference>
<feature type="domain" description="Nuclear receptor" evidence="11">
    <location>
        <begin position="252"/>
        <end position="327"/>
    </location>
</feature>
<dbReference type="InterPro" id="IPR035500">
    <property type="entry name" value="NHR-like_dom_sf"/>
</dbReference>
<feature type="compositionally biased region" description="Low complexity" evidence="10">
    <location>
        <begin position="51"/>
        <end position="66"/>
    </location>
</feature>
<organism evidence="12 13">
    <name type="scientific">Caenorhabditis bovis</name>
    <dbReference type="NCBI Taxonomy" id="2654633"/>
    <lineage>
        <taxon>Eukaryota</taxon>
        <taxon>Metazoa</taxon>
        <taxon>Ecdysozoa</taxon>
        <taxon>Nematoda</taxon>
        <taxon>Chromadorea</taxon>
        <taxon>Rhabditida</taxon>
        <taxon>Rhabditina</taxon>
        <taxon>Rhabditomorpha</taxon>
        <taxon>Rhabditoidea</taxon>
        <taxon>Rhabditidae</taxon>
        <taxon>Peloderinae</taxon>
        <taxon>Caenorhabditis</taxon>
    </lineage>
</organism>
<feature type="region of interest" description="Disordered" evidence="10">
    <location>
        <begin position="99"/>
        <end position="131"/>
    </location>
</feature>
<feature type="region of interest" description="Disordered" evidence="10">
    <location>
        <begin position="203"/>
        <end position="237"/>
    </location>
</feature>
<dbReference type="GO" id="GO:0008270">
    <property type="term" value="F:zinc ion binding"/>
    <property type="evidence" value="ECO:0007669"/>
    <property type="project" value="UniProtKB-KW"/>
</dbReference>
<feature type="region of interest" description="Disordered" evidence="10">
    <location>
        <begin position="37"/>
        <end position="66"/>
    </location>
</feature>
<feature type="compositionally biased region" description="Basic residues" evidence="10">
    <location>
        <begin position="333"/>
        <end position="343"/>
    </location>
</feature>
<evidence type="ECO:0000313" key="13">
    <source>
        <dbReference type="Proteomes" id="UP000494206"/>
    </source>
</evidence>
<evidence type="ECO:0000256" key="7">
    <source>
        <dbReference type="ARBA" id="ARBA00023163"/>
    </source>
</evidence>
<dbReference type="Gene3D" id="3.30.50.10">
    <property type="entry name" value="Erythroid Transcription Factor GATA-1, subunit A"/>
    <property type="match status" value="1"/>
</dbReference>
<dbReference type="AlphaFoldDB" id="A0A8S1EV74"/>
<protein>
    <recommendedName>
        <fullName evidence="11">Nuclear receptor domain-containing protein</fullName>
    </recommendedName>
</protein>
<dbReference type="PRINTS" id="PR00047">
    <property type="entry name" value="STROIDFINGER"/>
</dbReference>
<dbReference type="FunFam" id="3.30.50.10:FF:000006">
    <property type="entry name" value="Nuclear receptor subfamily 5 group A member"/>
    <property type="match status" value="1"/>
</dbReference>
<dbReference type="PROSITE" id="PS00031">
    <property type="entry name" value="NUCLEAR_REC_DBD_1"/>
    <property type="match status" value="1"/>
</dbReference>
<dbReference type="PANTHER" id="PTHR24085:SF4">
    <property type="entry name" value="NUCLEAR HORMONE RECEPTOR HR38-RELATED"/>
    <property type="match status" value="1"/>
</dbReference>
<dbReference type="InterPro" id="IPR001628">
    <property type="entry name" value="Znf_hrmn_rcpt"/>
</dbReference>
<dbReference type="GO" id="GO:0000978">
    <property type="term" value="F:RNA polymerase II cis-regulatory region sequence-specific DNA binding"/>
    <property type="evidence" value="ECO:0007669"/>
    <property type="project" value="TreeGrafter"/>
</dbReference>
<dbReference type="GO" id="GO:0000981">
    <property type="term" value="F:DNA-binding transcription factor activity, RNA polymerase II-specific"/>
    <property type="evidence" value="ECO:0007669"/>
    <property type="project" value="TreeGrafter"/>
</dbReference>
<evidence type="ECO:0000256" key="1">
    <source>
        <dbReference type="ARBA" id="ARBA00004123"/>
    </source>
</evidence>
<feature type="compositionally biased region" description="Low complexity" evidence="10">
    <location>
        <begin position="210"/>
        <end position="227"/>
    </location>
</feature>
<evidence type="ECO:0000313" key="12">
    <source>
        <dbReference type="EMBL" id="CAB3403419.1"/>
    </source>
</evidence>
<dbReference type="GO" id="GO:0005634">
    <property type="term" value="C:nucleus"/>
    <property type="evidence" value="ECO:0007669"/>
    <property type="project" value="UniProtKB-SubCell"/>
</dbReference>
<dbReference type="Gene3D" id="1.10.565.10">
    <property type="entry name" value="Retinoid X Receptor"/>
    <property type="match status" value="1"/>
</dbReference>
<dbReference type="PROSITE" id="PS51030">
    <property type="entry name" value="NUCLEAR_REC_DBD_2"/>
    <property type="match status" value="1"/>
</dbReference>
<dbReference type="OrthoDB" id="5952118at2759"/>
<accession>A0A8S1EV74</accession>
<dbReference type="PANTHER" id="PTHR24085">
    <property type="entry name" value="NUCLEAR HORMONE RECEPTOR"/>
    <property type="match status" value="1"/>
</dbReference>
<keyword evidence="7" id="KW-0804">Transcription</keyword>
<dbReference type="Pfam" id="PF00105">
    <property type="entry name" value="zf-C4"/>
    <property type="match status" value="1"/>
</dbReference>
<evidence type="ECO:0000256" key="10">
    <source>
        <dbReference type="SAM" id="MobiDB-lite"/>
    </source>
</evidence>
<dbReference type="Proteomes" id="UP000494206">
    <property type="component" value="Unassembled WGS sequence"/>
</dbReference>
<keyword evidence="13" id="KW-1185">Reference proteome</keyword>
<keyword evidence="6" id="KW-0238">DNA-binding</keyword>
<name>A0A8S1EV74_9PELO</name>
<evidence type="ECO:0000256" key="9">
    <source>
        <dbReference type="ARBA" id="ARBA00023242"/>
    </source>
</evidence>
<evidence type="ECO:0000256" key="2">
    <source>
        <dbReference type="ARBA" id="ARBA00022723"/>
    </source>
</evidence>
<keyword evidence="8" id="KW-0675">Receptor</keyword>
<dbReference type="EMBL" id="CADEPM010000003">
    <property type="protein sequence ID" value="CAB3403419.1"/>
    <property type="molecule type" value="Genomic_DNA"/>
</dbReference>
<dbReference type="GO" id="GO:0035259">
    <property type="term" value="F:nuclear glucocorticoid receptor binding"/>
    <property type="evidence" value="ECO:0007669"/>
    <property type="project" value="TreeGrafter"/>
</dbReference>
<comment type="subcellular location">
    <subcellularLocation>
        <location evidence="1">Nucleus</location>
    </subcellularLocation>
</comment>
<evidence type="ECO:0000256" key="5">
    <source>
        <dbReference type="ARBA" id="ARBA00023015"/>
    </source>
</evidence>
<feature type="region of interest" description="Disordered" evidence="10">
    <location>
        <begin position="331"/>
        <end position="354"/>
    </location>
</feature>
<sequence length="592" mass="65825">MDHLRRLNQNLDELSLDNHQVGFSGVHSLVRRRVGGVRPPSMVAPDDDVGYSQSPPGSVDSSYSSSSSVLPELDAYCDLVRFEEPLDVEFFTAMSKRHHHHHHPHSHQPSFDYDTQQSSSSSRKESACSDGYDPEFDELIAKLVSTSEEANATQQQQQPQPNYFQMQTHEFLIPQYSSHVVDFMAASQQHFVPQFGYYPPAFPMSDSRRGSQGTTGSSTNTGGTPSPHAATNILTGEPTSGFGIPAVDDDADKRCAVCNDRAVCLHYGARTCEGCKGFFKRTVQKSSKYTCAGQKNCPIDKRYRSRCQYCRFQKCLQVGMVKEIVRNGSLSGRRGRLSSKTKSHRSDDQPSPPLPLLSQLAKANIPNFIGSASGKKLVISLKSLDVHESLTYFQSEFDAIESLIKTLPLICDLHASDLRVLLARSFFAIAAVRFINRMITRSSQEIVFENGDVADILGFPEPFRKILYEMASRLPAFASCVEWDADTFAALVGLQFLAGNQDQHLPLQRRCDVDKAQSTILNALKDHCSSSQNKLAKVVGLSKEFDNFHGIGMQLVNYIVATYPQPPKFCTDIVMLQGIPNEMVFVNNPWSN</sequence>
<keyword evidence="2" id="KW-0479">Metal-binding</keyword>
<keyword evidence="4" id="KW-0862">Zinc</keyword>
<dbReference type="SUPFAM" id="SSF57716">
    <property type="entry name" value="Glucocorticoid receptor-like (DNA-binding domain)"/>
    <property type="match status" value="1"/>
</dbReference>
<evidence type="ECO:0000256" key="3">
    <source>
        <dbReference type="ARBA" id="ARBA00022771"/>
    </source>
</evidence>
<evidence type="ECO:0000256" key="8">
    <source>
        <dbReference type="ARBA" id="ARBA00023170"/>
    </source>
</evidence>
<dbReference type="GO" id="GO:0071376">
    <property type="term" value="P:cellular response to corticotropin-releasing hormone stimulus"/>
    <property type="evidence" value="ECO:0007669"/>
    <property type="project" value="TreeGrafter"/>
</dbReference>
<keyword evidence="5" id="KW-0805">Transcription regulation</keyword>
<keyword evidence="3" id="KW-0863">Zinc-finger</keyword>
<evidence type="ECO:0000256" key="6">
    <source>
        <dbReference type="ARBA" id="ARBA00023125"/>
    </source>
</evidence>
<keyword evidence="9" id="KW-0539">Nucleus</keyword>
<reference evidence="12 13" key="1">
    <citation type="submission" date="2020-04" db="EMBL/GenBank/DDBJ databases">
        <authorList>
            <person name="Laetsch R D."/>
            <person name="Stevens L."/>
            <person name="Kumar S."/>
            <person name="Blaxter L. M."/>
        </authorList>
    </citation>
    <scope>NUCLEOTIDE SEQUENCE [LARGE SCALE GENOMIC DNA]</scope>
</reference>
<evidence type="ECO:0000259" key="11">
    <source>
        <dbReference type="PROSITE" id="PS51030"/>
    </source>
</evidence>
<dbReference type="GO" id="GO:0005667">
    <property type="term" value="C:transcription regulator complex"/>
    <property type="evidence" value="ECO:0007669"/>
    <property type="project" value="TreeGrafter"/>
</dbReference>
<gene>
    <name evidence="12" type="ORF">CBOVIS_LOCUS5895</name>
</gene>
<proteinExistence type="predicted"/>
<evidence type="ECO:0000256" key="4">
    <source>
        <dbReference type="ARBA" id="ARBA00022833"/>
    </source>
</evidence>
<dbReference type="CDD" id="cd06969">
    <property type="entry name" value="NR_DBD_NGFI-B"/>
    <property type="match status" value="1"/>
</dbReference>
<dbReference type="SMART" id="SM00399">
    <property type="entry name" value="ZnF_C4"/>
    <property type="match status" value="1"/>
</dbReference>
<comment type="caution">
    <text evidence="12">The sequence shown here is derived from an EMBL/GenBank/DDBJ whole genome shotgun (WGS) entry which is preliminary data.</text>
</comment>
<dbReference type="InterPro" id="IPR013088">
    <property type="entry name" value="Znf_NHR/GATA"/>
</dbReference>